<name>A0ACC2B6F0_DIPCM</name>
<keyword evidence="2" id="KW-1185">Reference proteome</keyword>
<accession>A0ACC2B6F0</accession>
<evidence type="ECO:0000313" key="2">
    <source>
        <dbReference type="Proteomes" id="UP001162992"/>
    </source>
</evidence>
<proteinExistence type="predicted"/>
<dbReference type="EMBL" id="CM055108">
    <property type="protein sequence ID" value="KAJ7525361.1"/>
    <property type="molecule type" value="Genomic_DNA"/>
</dbReference>
<comment type="caution">
    <text evidence="1">The sequence shown here is derived from an EMBL/GenBank/DDBJ whole genome shotgun (WGS) entry which is preliminary data.</text>
</comment>
<evidence type="ECO:0000313" key="1">
    <source>
        <dbReference type="EMBL" id="KAJ7525361.1"/>
    </source>
</evidence>
<protein>
    <submittedName>
        <fullName evidence="1">Uncharacterized protein</fullName>
    </submittedName>
</protein>
<sequence>MEHFKYARTVRIRGRHGKYLWAEDDRTSTTQDRDGACELAIWRVEVVEDNSFEGKPSVIRLKSCFDTYLTASETPFLLGMTGRKVLQSPPTTKNSSVEWEPVSDGSLVKFKTRHGNYLRANGGLPPWRNSVTHDVPIRSATADWILWEVEIVDTIQTDAPAPASPHSQASSFKISSKPDGRLIYYALANDDLEVFQSGDWPNFLYKGTSLEKLKSALKEELGIEEDILICARHPVSSKLSPLRIELPPNHLPLHLVVVKTSSPAAKSFT</sequence>
<dbReference type="Proteomes" id="UP001162992">
    <property type="component" value="Chromosome 17"/>
</dbReference>
<gene>
    <name evidence="1" type="ORF">O6H91_17G047100</name>
</gene>
<organism evidence="1 2">
    <name type="scientific">Diphasiastrum complanatum</name>
    <name type="common">Issler's clubmoss</name>
    <name type="synonym">Lycopodium complanatum</name>
    <dbReference type="NCBI Taxonomy" id="34168"/>
    <lineage>
        <taxon>Eukaryota</taxon>
        <taxon>Viridiplantae</taxon>
        <taxon>Streptophyta</taxon>
        <taxon>Embryophyta</taxon>
        <taxon>Tracheophyta</taxon>
        <taxon>Lycopodiopsida</taxon>
        <taxon>Lycopodiales</taxon>
        <taxon>Lycopodiaceae</taxon>
        <taxon>Lycopodioideae</taxon>
        <taxon>Diphasiastrum</taxon>
    </lineage>
</organism>
<reference evidence="2" key="1">
    <citation type="journal article" date="2024" name="Proc. Natl. Acad. Sci. U.S.A.">
        <title>Extraordinary preservation of gene collinearity over three hundred million years revealed in homosporous lycophytes.</title>
        <authorList>
            <person name="Li C."/>
            <person name="Wickell D."/>
            <person name="Kuo L.Y."/>
            <person name="Chen X."/>
            <person name="Nie B."/>
            <person name="Liao X."/>
            <person name="Peng D."/>
            <person name="Ji J."/>
            <person name="Jenkins J."/>
            <person name="Williams M."/>
            <person name="Shu S."/>
            <person name="Plott C."/>
            <person name="Barry K."/>
            <person name="Rajasekar S."/>
            <person name="Grimwood J."/>
            <person name="Han X."/>
            <person name="Sun S."/>
            <person name="Hou Z."/>
            <person name="He W."/>
            <person name="Dai G."/>
            <person name="Sun C."/>
            <person name="Schmutz J."/>
            <person name="Leebens-Mack J.H."/>
            <person name="Li F.W."/>
            <person name="Wang L."/>
        </authorList>
    </citation>
    <scope>NUCLEOTIDE SEQUENCE [LARGE SCALE GENOMIC DNA]</scope>
    <source>
        <strain evidence="2">cv. PW_Plant_1</strain>
    </source>
</reference>